<evidence type="ECO:0000313" key="2">
    <source>
        <dbReference type="EMBL" id="KAB2579723.1"/>
    </source>
</evidence>
<reference evidence="2 3" key="1">
    <citation type="journal article" date="2019" name="Sci. Rep.">
        <title>A multi-omics analysis of the grapevine pathogen Lasiodiplodia theobromae reveals that temperature affects the expression of virulence- and pathogenicity-related genes.</title>
        <authorList>
            <person name="Felix C."/>
            <person name="Meneses R."/>
            <person name="Goncalves M.F.M."/>
            <person name="Tilleman L."/>
            <person name="Duarte A.S."/>
            <person name="Jorrin-Novo J.V."/>
            <person name="Van de Peer Y."/>
            <person name="Deforce D."/>
            <person name="Van Nieuwerburgh F."/>
            <person name="Esteves A.C."/>
            <person name="Alves A."/>
        </authorList>
    </citation>
    <scope>NUCLEOTIDE SEQUENCE [LARGE SCALE GENOMIC DNA]</scope>
    <source>
        <strain evidence="2 3">LA-SOL3</strain>
    </source>
</reference>
<proteinExistence type="predicted"/>
<accession>A0A5N5DPI7</accession>
<organism evidence="2 3">
    <name type="scientific">Lasiodiplodia theobromae</name>
    <dbReference type="NCBI Taxonomy" id="45133"/>
    <lineage>
        <taxon>Eukaryota</taxon>
        <taxon>Fungi</taxon>
        <taxon>Dikarya</taxon>
        <taxon>Ascomycota</taxon>
        <taxon>Pezizomycotina</taxon>
        <taxon>Dothideomycetes</taxon>
        <taxon>Dothideomycetes incertae sedis</taxon>
        <taxon>Botryosphaeriales</taxon>
        <taxon>Botryosphaeriaceae</taxon>
        <taxon>Lasiodiplodia</taxon>
    </lineage>
</organism>
<comment type="caution">
    <text evidence="2">The sequence shown here is derived from an EMBL/GenBank/DDBJ whole genome shotgun (WGS) entry which is preliminary data.</text>
</comment>
<feature type="compositionally biased region" description="Polar residues" evidence="1">
    <location>
        <begin position="34"/>
        <end position="50"/>
    </location>
</feature>
<dbReference type="AlphaFoldDB" id="A0A5N5DPI7"/>
<dbReference type="Proteomes" id="UP000325902">
    <property type="component" value="Unassembled WGS sequence"/>
</dbReference>
<evidence type="ECO:0000313" key="3">
    <source>
        <dbReference type="Proteomes" id="UP000325902"/>
    </source>
</evidence>
<protein>
    <submittedName>
        <fullName evidence="2">Uncharacterized protein</fullName>
    </submittedName>
</protein>
<feature type="region of interest" description="Disordered" evidence="1">
    <location>
        <begin position="30"/>
        <end position="51"/>
    </location>
</feature>
<feature type="region of interest" description="Disordered" evidence="1">
    <location>
        <begin position="168"/>
        <end position="230"/>
    </location>
</feature>
<dbReference type="EMBL" id="VCHE01000006">
    <property type="protein sequence ID" value="KAB2579723.1"/>
    <property type="molecule type" value="Genomic_DNA"/>
</dbReference>
<keyword evidence="3" id="KW-1185">Reference proteome</keyword>
<sequence>MGEAKFRARRCATPGTTAICSLLNRSSLHDNHTTDPQNHTANSSGRSMVTSPGFLRRDAQTLNAIRSLPRSANLVLFTPVVPPEPEPEPELVSSSPNEVKYSKKAAGRASADAPMDPFEPFGRALSRHHARVRHVPYVPSVGMTSTHKTFLQHASAIVLVVVCNNGEEGRKRAPSSGSTSLELHHHQRQLPDRSSSYILPPPRQSSITPTPASFKHEPRPSPHRGHHFEPADPFFKFASQTLAAAGDLRDRAAATSKDRDPLSAPSIPTVLLVVGEDEAETMRRADQLDTLMEELAAAYGIRFELGAKTALVSRSYSAGALRRAAGLIFGSEA</sequence>
<gene>
    <name evidence="2" type="ORF">DBV05_g1702</name>
</gene>
<name>A0A5N5DPI7_9PEZI</name>
<evidence type="ECO:0000256" key="1">
    <source>
        <dbReference type="SAM" id="MobiDB-lite"/>
    </source>
</evidence>
<dbReference type="OrthoDB" id="47059at2759"/>